<dbReference type="InterPro" id="IPR036322">
    <property type="entry name" value="WD40_repeat_dom_sf"/>
</dbReference>
<dbReference type="PROSITE" id="PS50082">
    <property type="entry name" value="WD_REPEATS_2"/>
    <property type="match status" value="7"/>
</dbReference>
<keyword evidence="1 11" id="KW-0813">Transport</keyword>
<dbReference type="WBParaSite" id="MCU_007543-RA">
    <property type="protein sequence ID" value="MCU_007543-RA"/>
    <property type="gene ID" value="MCU_007543"/>
</dbReference>
<feature type="repeat" description="WD" evidence="12">
    <location>
        <begin position="246"/>
        <end position="287"/>
    </location>
</feature>
<dbReference type="GO" id="GO:0070840">
    <property type="term" value="F:dynein complex binding"/>
    <property type="evidence" value="ECO:0007669"/>
    <property type="project" value="UniProtKB-UniRule"/>
</dbReference>
<keyword evidence="4 11" id="KW-0132">Cell division</keyword>
<evidence type="ECO:0000313" key="15">
    <source>
        <dbReference type="WBParaSite" id="MCU_007543-RA"/>
    </source>
</evidence>
<keyword evidence="5 11" id="KW-0493">Microtubule</keyword>
<sequence>MVLAQRQKDELNRAIADYLSSNGYEQALVEFRREASLDSDIDHKFAGLLEKKWTSVIRLQKKVMDLEVKLAEAEKENALMQAGGGYGPVGAAPGSGLPGRGGDRRGGPDAIPRPPAKFTLTGHRSTVTRVKFHPQYTVFVSASEDATIKVWDYEMGEFDATLKGHTDVVQDIAFDPSGNLLASCSADMQVKLWDFTTYTCIKTLSGHDHNVSSVCFLPSGDFLVSASRDKTIKIWEVATGYCVKTLTEHKEWIRCVRPNPEGNLLASCSNDQTVRVWAIGNARECKAIAVLHGHDHVVECIAWLTSNEPQVTSAISSAAAVSENGSQWQQINGGDVATSESANDAPIILASGGRDRQICIWDVKSATCLFTLIGHDNWIRQLVFHPYGKYLLSASDDKTVRVWDLKNRRCHKTLDAHSHFVTTLDLRKGVPFLITGSVDQTIRVWECR</sequence>
<dbReference type="PANTHER" id="PTHR22847">
    <property type="entry name" value="WD40 REPEAT PROTEIN"/>
    <property type="match status" value="1"/>
</dbReference>
<dbReference type="SMART" id="SM00667">
    <property type="entry name" value="LisH"/>
    <property type="match status" value="1"/>
</dbReference>
<comment type="domain">
    <text evidence="11">Dimerization mediated by the LisH domain may be required to activate dynein.</text>
</comment>
<dbReference type="CDD" id="cd00200">
    <property type="entry name" value="WD40"/>
    <property type="match status" value="1"/>
</dbReference>
<evidence type="ECO:0000256" key="3">
    <source>
        <dbReference type="ARBA" id="ARBA00022574"/>
    </source>
</evidence>
<feature type="repeat" description="WD" evidence="12">
    <location>
        <begin position="204"/>
        <end position="245"/>
    </location>
</feature>
<dbReference type="Gene3D" id="2.130.10.10">
    <property type="entry name" value="YVTN repeat-like/Quinoprotein amine dehydrogenase"/>
    <property type="match status" value="1"/>
</dbReference>
<keyword evidence="8 11" id="KW-0175">Coiled coil</keyword>
<evidence type="ECO:0000256" key="12">
    <source>
        <dbReference type="PROSITE-ProRule" id="PRU00221"/>
    </source>
</evidence>
<keyword evidence="10 11" id="KW-0131">Cell cycle</keyword>
<evidence type="ECO:0000256" key="8">
    <source>
        <dbReference type="ARBA" id="ARBA00023054"/>
    </source>
</evidence>
<dbReference type="InterPro" id="IPR020472">
    <property type="entry name" value="WD40_PAC1"/>
</dbReference>
<keyword evidence="3 12" id="KW-0853">WD repeat</keyword>
<feature type="repeat" description="WD" evidence="12">
    <location>
        <begin position="372"/>
        <end position="413"/>
    </location>
</feature>
<dbReference type="InterPro" id="IPR037190">
    <property type="entry name" value="LIS1_N"/>
</dbReference>
<dbReference type="Gene3D" id="1.20.960.30">
    <property type="match status" value="1"/>
</dbReference>
<comment type="subcellular location">
    <subcellularLocation>
        <location evidence="11">Cytoplasm</location>
        <location evidence="11">Cytoskeleton</location>
    </subcellularLocation>
    <subcellularLocation>
        <location evidence="11">Cytoplasm</location>
        <location evidence="11">Cytoskeleton</location>
        <location evidence="11">Microtubule organizing center</location>
        <location evidence="11">Centrosome</location>
    </subcellularLocation>
    <text evidence="11">Localizes to the plus end of microtubules and to the centrosome.</text>
</comment>
<keyword evidence="9 11" id="KW-0206">Cytoskeleton</keyword>
<comment type="function">
    <text evidence="11">Positively regulates the activity of the minus-end directed microtubule motor protein dynein. May enhance dynein-mediated microtubule sliding by targeting dynein to the microtubule plus end. Required for several dynein- and microtubule-dependent processes.</text>
</comment>
<dbReference type="SUPFAM" id="SSF109925">
    <property type="entry name" value="Lissencephaly-1 protein (Lis-1, PAF-AH alpha) N-terminal domain"/>
    <property type="match status" value="1"/>
</dbReference>
<dbReference type="PROSITE" id="PS50294">
    <property type="entry name" value="WD_REPEATS_REGION"/>
    <property type="match status" value="6"/>
</dbReference>
<feature type="repeat" description="WD" evidence="12">
    <location>
        <begin position="120"/>
        <end position="161"/>
    </location>
</feature>
<dbReference type="GO" id="GO:0005874">
    <property type="term" value="C:microtubule"/>
    <property type="evidence" value="ECO:0007669"/>
    <property type="project" value="UniProtKB-KW"/>
</dbReference>
<comment type="similarity">
    <text evidence="11">Belongs to the WD repeat LIS1/nudF family.</text>
</comment>
<feature type="region of interest" description="Disordered" evidence="13">
    <location>
        <begin position="90"/>
        <end position="116"/>
    </location>
</feature>
<dbReference type="Pfam" id="PF25173">
    <property type="entry name" value="Beta-prop_WDR3_1st"/>
    <property type="match status" value="1"/>
</dbReference>
<dbReference type="PROSITE" id="PS50896">
    <property type="entry name" value="LISH"/>
    <property type="match status" value="1"/>
</dbReference>
<evidence type="ECO:0000256" key="2">
    <source>
        <dbReference type="ARBA" id="ARBA00022490"/>
    </source>
</evidence>
<reference evidence="15" key="1">
    <citation type="submission" date="2019-11" db="UniProtKB">
        <authorList>
            <consortium name="WormBaseParasite"/>
        </authorList>
    </citation>
    <scope>IDENTIFICATION</scope>
</reference>
<accession>A0A5K3FFZ1</accession>
<dbReference type="PRINTS" id="PR00320">
    <property type="entry name" value="GPROTEINBRPT"/>
</dbReference>
<evidence type="ECO:0000256" key="10">
    <source>
        <dbReference type="ARBA" id="ARBA00023306"/>
    </source>
</evidence>
<dbReference type="InterPro" id="IPR006594">
    <property type="entry name" value="LisH"/>
</dbReference>
<evidence type="ECO:0000256" key="9">
    <source>
        <dbReference type="ARBA" id="ARBA00023212"/>
    </source>
</evidence>
<dbReference type="SMART" id="SM00320">
    <property type="entry name" value="WD40"/>
    <property type="match status" value="7"/>
</dbReference>
<dbReference type="GO" id="GO:0005737">
    <property type="term" value="C:cytoplasm"/>
    <property type="evidence" value="ECO:0007669"/>
    <property type="project" value="UniProtKB-UniRule"/>
</dbReference>
<protein>
    <recommendedName>
        <fullName evidence="11">Lissencephaly-1 homolog</fullName>
    </recommendedName>
</protein>
<dbReference type="AlphaFoldDB" id="A0A5K3FFZ1"/>
<dbReference type="InterPro" id="IPR001680">
    <property type="entry name" value="WD40_rpt"/>
</dbReference>
<evidence type="ECO:0000256" key="4">
    <source>
        <dbReference type="ARBA" id="ARBA00022618"/>
    </source>
</evidence>
<dbReference type="PANTHER" id="PTHR22847:SF637">
    <property type="entry name" value="WD REPEAT DOMAIN 5B"/>
    <property type="match status" value="1"/>
</dbReference>
<dbReference type="GO" id="GO:0051301">
    <property type="term" value="P:cell division"/>
    <property type="evidence" value="ECO:0007669"/>
    <property type="project" value="UniProtKB-KW"/>
</dbReference>
<feature type="domain" description="PAC1-like LisH-like dimerisation" evidence="14">
    <location>
        <begin position="5"/>
        <end position="40"/>
    </location>
</feature>
<feature type="repeat" description="WD" evidence="12">
    <location>
        <begin position="414"/>
        <end position="448"/>
    </location>
</feature>
<dbReference type="GO" id="GO:0005813">
    <property type="term" value="C:centrosome"/>
    <property type="evidence" value="ECO:0007669"/>
    <property type="project" value="UniProtKB-SubCell"/>
</dbReference>
<keyword evidence="2 11" id="KW-0963">Cytoplasm</keyword>
<evidence type="ECO:0000256" key="11">
    <source>
        <dbReference type="HAMAP-Rule" id="MF_03141"/>
    </source>
</evidence>
<dbReference type="GO" id="GO:0000132">
    <property type="term" value="P:establishment of mitotic spindle orientation"/>
    <property type="evidence" value="ECO:0007669"/>
    <property type="project" value="UniProtKB-UniRule"/>
</dbReference>
<dbReference type="FunFam" id="1.20.960.30:FF:000002">
    <property type="entry name" value="Platelet-activating factor acetylhydrolase ib"/>
    <property type="match status" value="1"/>
</dbReference>
<dbReference type="InterPro" id="IPR019775">
    <property type="entry name" value="WD40_repeat_CS"/>
</dbReference>
<evidence type="ECO:0000256" key="1">
    <source>
        <dbReference type="ARBA" id="ARBA00022448"/>
    </source>
</evidence>
<dbReference type="SUPFAM" id="SSF50978">
    <property type="entry name" value="WD40 repeat-like"/>
    <property type="match status" value="1"/>
</dbReference>
<feature type="repeat" description="WD" evidence="12">
    <location>
        <begin position="162"/>
        <end position="203"/>
    </location>
</feature>
<dbReference type="Pfam" id="PF00400">
    <property type="entry name" value="WD40"/>
    <property type="match status" value="3"/>
</dbReference>
<dbReference type="GO" id="GO:0051012">
    <property type="term" value="P:microtubule sliding"/>
    <property type="evidence" value="ECO:0007669"/>
    <property type="project" value="UniProtKB-UniRule"/>
</dbReference>
<organism evidence="15">
    <name type="scientific">Mesocestoides corti</name>
    <name type="common">Flatworm</name>
    <dbReference type="NCBI Taxonomy" id="53468"/>
    <lineage>
        <taxon>Eukaryota</taxon>
        <taxon>Metazoa</taxon>
        <taxon>Spiralia</taxon>
        <taxon>Lophotrochozoa</taxon>
        <taxon>Platyhelminthes</taxon>
        <taxon>Cestoda</taxon>
        <taxon>Eucestoda</taxon>
        <taxon>Cyclophyllidea</taxon>
        <taxon>Mesocestoididae</taxon>
        <taxon>Mesocestoides</taxon>
    </lineage>
</organism>
<evidence type="ECO:0000256" key="6">
    <source>
        <dbReference type="ARBA" id="ARBA00022737"/>
    </source>
</evidence>
<dbReference type="Pfam" id="PF24951">
    <property type="entry name" value="LisH_PAC1"/>
    <property type="match status" value="1"/>
</dbReference>
<evidence type="ECO:0000256" key="5">
    <source>
        <dbReference type="ARBA" id="ARBA00022701"/>
    </source>
</evidence>
<dbReference type="InterPro" id="IPR056795">
    <property type="entry name" value="PAC1-like_LisH-like_dom"/>
</dbReference>
<dbReference type="GO" id="GO:1990234">
    <property type="term" value="C:transferase complex"/>
    <property type="evidence" value="ECO:0007669"/>
    <property type="project" value="UniProtKB-ARBA"/>
</dbReference>
<dbReference type="PROSITE" id="PS00678">
    <property type="entry name" value="WD_REPEATS_1"/>
    <property type="match status" value="4"/>
</dbReference>
<evidence type="ECO:0000256" key="13">
    <source>
        <dbReference type="SAM" id="MobiDB-lite"/>
    </source>
</evidence>
<dbReference type="HAMAP" id="MF_03141">
    <property type="entry name" value="lis1"/>
    <property type="match status" value="1"/>
</dbReference>
<proteinExistence type="inferred from homology"/>
<dbReference type="GO" id="GO:0005875">
    <property type="term" value="C:microtubule associated complex"/>
    <property type="evidence" value="ECO:0007669"/>
    <property type="project" value="UniProtKB-UniRule"/>
</dbReference>
<evidence type="ECO:0000256" key="7">
    <source>
        <dbReference type="ARBA" id="ARBA00022776"/>
    </source>
</evidence>
<dbReference type="PIRSF" id="PIRSF037647">
    <property type="entry name" value="Dynein_regulator_Lis1"/>
    <property type="match status" value="1"/>
</dbReference>
<feature type="repeat" description="WD" evidence="12">
    <location>
        <begin position="349"/>
        <end position="371"/>
    </location>
</feature>
<feature type="coiled-coil region" evidence="11">
    <location>
        <begin position="56"/>
        <end position="83"/>
    </location>
</feature>
<evidence type="ECO:0000259" key="14">
    <source>
        <dbReference type="Pfam" id="PF24951"/>
    </source>
</evidence>
<name>A0A5K3FFZ1_MESCO</name>
<keyword evidence="7 11" id="KW-0498">Mitosis</keyword>
<dbReference type="InterPro" id="IPR015943">
    <property type="entry name" value="WD40/YVTN_repeat-like_dom_sf"/>
</dbReference>
<dbReference type="InterPro" id="IPR017252">
    <property type="entry name" value="Dynein_regulator_LIS1"/>
</dbReference>
<keyword evidence="6" id="KW-0677">Repeat</keyword>